<dbReference type="KEGG" id="tgy:X802_06850"/>
<dbReference type="STRING" id="1432656.X802_06850"/>
<gene>
    <name evidence="4" type="ORF">X802_06850</name>
</gene>
<keyword evidence="2" id="KW-0004">4Fe-4S</keyword>
<dbReference type="FunFam" id="3.40.50.12280:FF:000008">
    <property type="entry name" value="Membrane bound oxidoreductase, MbxJ subunit (MbxJ)"/>
    <property type="match status" value="1"/>
</dbReference>
<dbReference type="Pfam" id="PF01058">
    <property type="entry name" value="Oxidored_q6"/>
    <property type="match status" value="1"/>
</dbReference>
<dbReference type="GO" id="GO:0046872">
    <property type="term" value="F:metal ion binding"/>
    <property type="evidence" value="ECO:0007669"/>
    <property type="project" value="UniProtKB-KW"/>
</dbReference>
<evidence type="ECO:0000313" key="4">
    <source>
        <dbReference type="EMBL" id="AJC71906.1"/>
    </source>
</evidence>
<dbReference type="PATRIC" id="fig|1432656.3.peg.1331"/>
<evidence type="ECO:0000259" key="3">
    <source>
        <dbReference type="Pfam" id="PF01058"/>
    </source>
</evidence>
<dbReference type="InterPro" id="IPR006137">
    <property type="entry name" value="NADH_UbQ_OxRdtase-like_20kDa"/>
</dbReference>
<dbReference type="NCBIfam" id="NF005012">
    <property type="entry name" value="PRK06411.1"/>
    <property type="match status" value="1"/>
</dbReference>
<keyword evidence="2" id="KW-0408">Iron</keyword>
<evidence type="ECO:0000256" key="1">
    <source>
        <dbReference type="ARBA" id="ARBA00009173"/>
    </source>
</evidence>
<evidence type="ECO:0000313" key="5">
    <source>
        <dbReference type="Proteomes" id="UP000062043"/>
    </source>
</evidence>
<dbReference type="GO" id="GO:0045271">
    <property type="term" value="C:respiratory chain complex I"/>
    <property type="evidence" value="ECO:0007669"/>
    <property type="project" value="TreeGrafter"/>
</dbReference>
<dbReference type="InterPro" id="IPR006138">
    <property type="entry name" value="NADH_UQ_OxRdtase_20Kd_su"/>
</dbReference>
<keyword evidence="2" id="KW-0479">Metal-binding</keyword>
<dbReference type="GO" id="GO:0048038">
    <property type="term" value="F:quinone binding"/>
    <property type="evidence" value="ECO:0007669"/>
    <property type="project" value="InterPro"/>
</dbReference>
<keyword evidence="5" id="KW-1185">Reference proteome</keyword>
<keyword evidence="2" id="KW-0411">Iron-sulfur</keyword>
<reference evidence="4 5" key="1">
    <citation type="submission" date="2014-01" db="EMBL/GenBank/DDBJ databases">
        <title>Genome sequencing of Thermococcus guaymasensis.</title>
        <authorList>
            <person name="Zhang X."/>
            <person name="Alvare G."/>
            <person name="Fristensky B."/>
            <person name="Chen L."/>
            <person name="Suen T."/>
            <person name="Chen Q."/>
            <person name="Ma K."/>
        </authorList>
    </citation>
    <scope>NUCLEOTIDE SEQUENCE [LARGE SCALE GENOMIC DNA]</scope>
    <source>
        <strain evidence="4 5">DSM 11113</strain>
    </source>
</reference>
<dbReference type="GO" id="GO:0051539">
    <property type="term" value="F:4 iron, 4 sulfur cluster binding"/>
    <property type="evidence" value="ECO:0007669"/>
    <property type="project" value="UniProtKB-KW"/>
</dbReference>
<organism evidence="4 5">
    <name type="scientific">Thermococcus guaymasensis DSM 11113</name>
    <dbReference type="NCBI Taxonomy" id="1432656"/>
    <lineage>
        <taxon>Archaea</taxon>
        <taxon>Methanobacteriati</taxon>
        <taxon>Methanobacteriota</taxon>
        <taxon>Thermococci</taxon>
        <taxon>Thermococcales</taxon>
        <taxon>Thermococcaceae</taxon>
        <taxon>Thermococcus</taxon>
    </lineage>
</organism>
<dbReference type="SUPFAM" id="SSF56770">
    <property type="entry name" value="HydA/Nqo6-like"/>
    <property type="match status" value="1"/>
</dbReference>
<proteinExistence type="inferred from homology"/>
<dbReference type="PANTHER" id="PTHR11995:SF14">
    <property type="entry name" value="NADH DEHYDROGENASE [UBIQUINONE] IRON-SULFUR PROTEIN 7, MITOCHONDRIAL"/>
    <property type="match status" value="1"/>
</dbReference>
<dbReference type="PANTHER" id="PTHR11995">
    <property type="entry name" value="NADH DEHYDROGENASE"/>
    <property type="match status" value="1"/>
</dbReference>
<dbReference type="GO" id="GO:0009060">
    <property type="term" value="P:aerobic respiration"/>
    <property type="evidence" value="ECO:0007669"/>
    <property type="project" value="TreeGrafter"/>
</dbReference>
<name>A0A0X1KKX1_9EURY</name>
<dbReference type="Gene3D" id="3.40.50.12280">
    <property type="match status" value="1"/>
</dbReference>
<dbReference type="NCBIfam" id="TIGR01957">
    <property type="entry name" value="nuoB_fam"/>
    <property type="match status" value="1"/>
</dbReference>
<dbReference type="Proteomes" id="UP000062043">
    <property type="component" value="Chromosome"/>
</dbReference>
<dbReference type="RefSeq" id="WP_062372064.1">
    <property type="nucleotide sequence ID" value="NZ_CP007140.1"/>
</dbReference>
<dbReference type="AlphaFoldDB" id="A0A0X1KKX1"/>
<sequence length="196" mass="23044">MSEMKNDDFISYELQEFKLFEPLFRWARKKSLWIVAFCTGCGGIEMPPLANARYDFERFGIMPNPAPRMGDLFLITGYVTPKTLKRIIITYEMMQDPKYVLAHGSCPINGGVYWDSYNVVKQLDKYIPIDVAIAGCMPRPEAVMDGIMEIMRKIEDGTADGWKRYKENYEYYRKNQDELFGEGWREKDARRWLAWI</sequence>
<dbReference type="OrthoDB" id="5740at2157"/>
<evidence type="ECO:0000256" key="2">
    <source>
        <dbReference type="RuleBase" id="RU004464"/>
    </source>
</evidence>
<dbReference type="GeneID" id="27135375"/>
<dbReference type="GO" id="GO:0008137">
    <property type="term" value="F:NADH dehydrogenase (ubiquinone) activity"/>
    <property type="evidence" value="ECO:0007669"/>
    <property type="project" value="InterPro"/>
</dbReference>
<protein>
    <submittedName>
        <fullName evidence="4">NADH dehydrogenase subunit B</fullName>
    </submittedName>
</protein>
<comment type="similarity">
    <text evidence="1 2">Belongs to the complex I 20 kDa subunit family.</text>
</comment>
<feature type="domain" description="NADH:ubiquinone oxidoreductase-like 20kDa subunit" evidence="3">
    <location>
        <begin position="38"/>
        <end position="149"/>
    </location>
</feature>
<keyword evidence="2" id="KW-0520">NAD</keyword>
<dbReference type="GO" id="GO:0015990">
    <property type="term" value="P:electron transport coupled proton transport"/>
    <property type="evidence" value="ECO:0007669"/>
    <property type="project" value="TreeGrafter"/>
</dbReference>
<dbReference type="EMBL" id="CP007140">
    <property type="protein sequence ID" value="AJC71906.1"/>
    <property type="molecule type" value="Genomic_DNA"/>
</dbReference>
<accession>A0A0X1KKX1</accession>